<dbReference type="Proteomes" id="UP000077726">
    <property type="component" value="Unassembled WGS sequence"/>
</dbReference>
<evidence type="ECO:0000313" key="2">
    <source>
        <dbReference type="Proteomes" id="UP000077726"/>
    </source>
</evidence>
<comment type="caution">
    <text evidence="1">The sequence shown here is derived from an EMBL/GenBank/DDBJ whole genome shotgun (WGS) entry which is preliminary data.</text>
</comment>
<protein>
    <submittedName>
        <fullName evidence="1">Uncharacterized protein</fullName>
    </submittedName>
</protein>
<gene>
    <name evidence="1" type="ORF">A7Q00_05760</name>
</gene>
<proteinExistence type="predicted"/>
<evidence type="ECO:0000313" key="1">
    <source>
        <dbReference type="EMBL" id="OAM43406.1"/>
    </source>
</evidence>
<accession>A0A1B6VZ15</accession>
<keyword evidence="2" id="KW-1185">Reference proteome</keyword>
<dbReference type="STRING" id="1795832.A7Q00_05760"/>
<name>A0A1B6VZ15_9NEIS</name>
<sequence length="75" mass="8696">MPDYQVSGEKKREIGNKKQPEAWVWASAVGWRGIFAKVSHRQRSLPVFDFCYFLGILKKNIEKNSSFCIAYALKK</sequence>
<reference evidence="2" key="1">
    <citation type="submission" date="2016-05" db="EMBL/GenBank/DDBJ databases">
        <title>Draft genome of Corynebacterium afermentans subsp. afermentans LCDC 88199T.</title>
        <authorList>
            <person name="Bernier A.-M."/>
            <person name="Bernard K."/>
        </authorList>
    </citation>
    <scope>NUCLEOTIDE SEQUENCE [LARGE SCALE GENOMIC DNA]</scope>
    <source>
        <strain evidence="2">NML130454</strain>
    </source>
</reference>
<organism evidence="1 2">
    <name type="scientific">Eikenella halliae</name>
    <dbReference type="NCBI Taxonomy" id="1795832"/>
    <lineage>
        <taxon>Bacteria</taxon>
        <taxon>Pseudomonadati</taxon>
        <taxon>Pseudomonadota</taxon>
        <taxon>Betaproteobacteria</taxon>
        <taxon>Neisseriales</taxon>
        <taxon>Neisseriaceae</taxon>
        <taxon>Eikenella</taxon>
    </lineage>
</organism>
<dbReference type="EMBL" id="LXSQ01000014">
    <property type="protein sequence ID" value="OAM43406.1"/>
    <property type="molecule type" value="Genomic_DNA"/>
</dbReference>
<dbReference type="AlphaFoldDB" id="A0A1B6VZ15"/>